<dbReference type="GO" id="GO:0006099">
    <property type="term" value="P:tricarboxylic acid cycle"/>
    <property type="evidence" value="ECO:0007669"/>
    <property type="project" value="UniProtKB-KW"/>
</dbReference>
<evidence type="ECO:0000313" key="12">
    <source>
        <dbReference type="Proteomes" id="UP000736164"/>
    </source>
</evidence>
<dbReference type="AlphaFoldDB" id="A0A8J7NUJ9"/>
<evidence type="ECO:0000256" key="3">
    <source>
        <dbReference type="ARBA" id="ARBA00007769"/>
    </source>
</evidence>
<dbReference type="GO" id="GO:0005777">
    <property type="term" value="C:peroxisome"/>
    <property type="evidence" value="ECO:0007669"/>
    <property type="project" value="TreeGrafter"/>
</dbReference>
<dbReference type="PANTHER" id="PTHR11822:SF21">
    <property type="entry name" value="ISOCITRATE DEHYDROGENASE [NADP], MITOCHONDRIAL"/>
    <property type="match status" value="1"/>
</dbReference>
<dbReference type="GO" id="GO:0046872">
    <property type="term" value="F:metal ion binding"/>
    <property type="evidence" value="ECO:0007669"/>
    <property type="project" value="UniProtKB-KW"/>
</dbReference>
<protein>
    <submittedName>
        <fullName evidence="11">IDHC dehydrogenase</fullName>
    </submittedName>
</protein>
<accession>A0A8J7NUJ9</accession>
<evidence type="ECO:0000256" key="5">
    <source>
        <dbReference type="ARBA" id="ARBA00022532"/>
    </source>
</evidence>
<organism evidence="11 12">
    <name type="scientific">Atractosteus spatula</name>
    <name type="common">Alligator gar</name>
    <name type="synonym">Lepisosteus spatula</name>
    <dbReference type="NCBI Taxonomy" id="7917"/>
    <lineage>
        <taxon>Eukaryota</taxon>
        <taxon>Metazoa</taxon>
        <taxon>Chordata</taxon>
        <taxon>Craniata</taxon>
        <taxon>Vertebrata</taxon>
        <taxon>Euteleostomi</taxon>
        <taxon>Actinopterygii</taxon>
        <taxon>Neopterygii</taxon>
        <taxon>Holostei</taxon>
        <taxon>Semionotiformes</taxon>
        <taxon>Lepisosteidae</taxon>
        <taxon>Atractosteus</taxon>
    </lineage>
</organism>
<evidence type="ECO:0000256" key="6">
    <source>
        <dbReference type="ARBA" id="ARBA00022723"/>
    </source>
</evidence>
<evidence type="ECO:0000256" key="2">
    <source>
        <dbReference type="ARBA" id="ARBA00001946"/>
    </source>
</evidence>
<dbReference type="PANTHER" id="PTHR11822">
    <property type="entry name" value="NADP-SPECIFIC ISOCITRATE DEHYDROGENASE"/>
    <property type="match status" value="1"/>
</dbReference>
<keyword evidence="6" id="KW-0479">Metal-binding</keyword>
<feature type="domain" description="Isopropylmalate dehydrogenase-like" evidence="10">
    <location>
        <begin position="9"/>
        <end position="432"/>
    </location>
</feature>
<keyword evidence="12" id="KW-1185">Reference proteome</keyword>
<gene>
    <name evidence="11" type="primary">Idh1</name>
    <name evidence="11" type="ORF">GTO95_0001164</name>
</gene>
<evidence type="ECO:0000313" key="11">
    <source>
        <dbReference type="EMBL" id="MBN3318640.1"/>
    </source>
</evidence>
<reference evidence="11" key="1">
    <citation type="journal article" date="2021" name="Cell">
        <title>Tracing the genetic footprints of vertebrate landing in non-teleost ray-finned fishes.</title>
        <authorList>
            <person name="Bi X."/>
            <person name="Wang K."/>
            <person name="Yang L."/>
            <person name="Pan H."/>
            <person name="Jiang H."/>
            <person name="Wei Q."/>
            <person name="Fang M."/>
            <person name="Yu H."/>
            <person name="Zhu C."/>
            <person name="Cai Y."/>
            <person name="He Y."/>
            <person name="Gan X."/>
            <person name="Zeng H."/>
            <person name="Yu D."/>
            <person name="Zhu Y."/>
            <person name="Jiang H."/>
            <person name="Qiu Q."/>
            <person name="Yang H."/>
            <person name="Zhang Y.E."/>
            <person name="Wang W."/>
            <person name="Zhu M."/>
            <person name="He S."/>
            <person name="Zhang G."/>
        </authorList>
    </citation>
    <scope>NUCLEOTIDE SEQUENCE</scope>
    <source>
        <strain evidence="11">Allg_001</strain>
    </source>
</reference>
<dbReference type="GO" id="GO:0005739">
    <property type="term" value="C:mitochondrion"/>
    <property type="evidence" value="ECO:0007669"/>
    <property type="project" value="TreeGrafter"/>
</dbReference>
<feature type="non-terminal residue" evidence="11">
    <location>
        <position position="537"/>
    </location>
</feature>
<sequence length="537" mass="60264">MSKKIQAGSVVEMQGDEMTRVIWELIKEKLIFPYVGMDLHSYDLGIENRDATEDRVTVEAAEAVRRYNVGIKCATITPDEKRVEEFNLKKMWKSPNGTIRNILGGTVFREAIICKNIPRLVSGWVKPIIIGRHAHGDQEEVSPTTLRLPEPEIRKRDPTSCRSGIALTAAGLCALRPYKATDFVVPGPGRVEMKYTPQDGGEPLMFVVHDFQGSGGVALGMYNTDKSIRDFAHSSFQMALSKGWPLYLSTKNTILKKYDGRFKDIFQEIYEKEYKAQFEAKAIWYEHRLIDDMVAQAMKSEGGFIWACKNYDGDVQSDSVAQGYGQGSCRSFPHCGDAPEHSCARRRERPHKVTPLCLALLASIFAWTRGLAHRAELDRNAELRAFCQALEAVCIETIEAGFMTKDLAACIKGLPNVQRSDYLNTFEFLDKLAENLKTKMASQPKLCSQLLRRLSSSHAAFDWGLQPRSPSVRGQALASPLCHETSAVKQKQMYRKDVSNNTTRILSALHLLTRPSREQPTEHTLSSCLIQSHSING</sequence>
<dbReference type="GO" id="GO:0006097">
    <property type="term" value="P:glyoxylate cycle"/>
    <property type="evidence" value="ECO:0007669"/>
    <property type="project" value="UniProtKB-KW"/>
</dbReference>
<comment type="similarity">
    <text evidence="3">Belongs to the isocitrate and isopropylmalate dehydrogenases family.</text>
</comment>
<dbReference type="EMBL" id="JAAWVO010040638">
    <property type="protein sequence ID" value="MBN3318640.1"/>
    <property type="molecule type" value="Genomic_DNA"/>
</dbReference>
<evidence type="ECO:0000256" key="7">
    <source>
        <dbReference type="ARBA" id="ARBA00022842"/>
    </source>
</evidence>
<evidence type="ECO:0000256" key="4">
    <source>
        <dbReference type="ARBA" id="ARBA00022435"/>
    </source>
</evidence>
<name>A0A8J7NUJ9_ATRSP</name>
<comment type="caution">
    <text evidence="11">The sequence shown here is derived from an EMBL/GenBank/DDBJ whole genome shotgun (WGS) entry which is preliminary data.</text>
</comment>
<proteinExistence type="inferred from homology"/>
<evidence type="ECO:0000256" key="9">
    <source>
        <dbReference type="ARBA" id="ARBA00023211"/>
    </source>
</evidence>
<dbReference type="Pfam" id="PF00180">
    <property type="entry name" value="Iso_dh"/>
    <property type="match status" value="1"/>
</dbReference>
<feature type="non-terminal residue" evidence="11">
    <location>
        <position position="1"/>
    </location>
</feature>
<dbReference type="InterPro" id="IPR004790">
    <property type="entry name" value="Isocitrate_DH_NADP"/>
</dbReference>
<evidence type="ECO:0000256" key="8">
    <source>
        <dbReference type="ARBA" id="ARBA00023002"/>
    </source>
</evidence>
<dbReference type="InterPro" id="IPR024084">
    <property type="entry name" value="IsoPropMal-DH-like_dom"/>
</dbReference>
<evidence type="ECO:0000256" key="1">
    <source>
        <dbReference type="ARBA" id="ARBA00001936"/>
    </source>
</evidence>
<dbReference type="GO" id="GO:0006102">
    <property type="term" value="P:isocitrate metabolic process"/>
    <property type="evidence" value="ECO:0007669"/>
    <property type="project" value="InterPro"/>
</dbReference>
<dbReference type="GO" id="GO:0005829">
    <property type="term" value="C:cytosol"/>
    <property type="evidence" value="ECO:0007669"/>
    <property type="project" value="TreeGrafter"/>
</dbReference>
<evidence type="ECO:0000259" key="10">
    <source>
        <dbReference type="SMART" id="SM01329"/>
    </source>
</evidence>
<dbReference type="SMART" id="SM01329">
    <property type="entry name" value="Iso_dh"/>
    <property type="match status" value="1"/>
</dbReference>
<dbReference type="Gene3D" id="3.40.718.10">
    <property type="entry name" value="Isopropylmalate Dehydrogenase"/>
    <property type="match status" value="1"/>
</dbReference>
<keyword evidence="4" id="KW-0329">Glyoxylate bypass</keyword>
<keyword evidence="8" id="KW-0560">Oxidoreductase</keyword>
<dbReference type="SUPFAM" id="SSF53659">
    <property type="entry name" value="Isocitrate/Isopropylmalate dehydrogenase-like"/>
    <property type="match status" value="2"/>
</dbReference>
<dbReference type="GO" id="GO:0006739">
    <property type="term" value="P:NADP+ metabolic process"/>
    <property type="evidence" value="ECO:0007669"/>
    <property type="project" value="TreeGrafter"/>
</dbReference>
<dbReference type="GO" id="GO:0004450">
    <property type="term" value="F:isocitrate dehydrogenase (NADP+) activity"/>
    <property type="evidence" value="ECO:0007669"/>
    <property type="project" value="InterPro"/>
</dbReference>
<comment type="cofactor">
    <cofactor evidence="2">
        <name>Mg(2+)</name>
        <dbReference type="ChEBI" id="CHEBI:18420"/>
    </cofactor>
</comment>
<keyword evidence="5" id="KW-0816">Tricarboxylic acid cycle</keyword>
<dbReference type="Proteomes" id="UP000736164">
    <property type="component" value="Unassembled WGS sequence"/>
</dbReference>
<keyword evidence="7" id="KW-0460">Magnesium</keyword>
<comment type="cofactor">
    <cofactor evidence="1">
        <name>Mn(2+)</name>
        <dbReference type="ChEBI" id="CHEBI:29035"/>
    </cofactor>
</comment>
<keyword evidence="9" id="KW-0464">Manganese</keyword>